<keyword evidence="3" id="KW-1185">Reference proteome</keyword>
<dbReference type="EMBL" id="LYDR01000143">
    <property type="protein sequence ID" value="ODA29180.1"/>
    <property type="molecule type" value="Genomic_DNA"/>
</dbReference>
<reference evidence="2 3" key="1">
    <citation type="submission" date="2016-05" db="EMBL/GenBank/DDBJ databases">
        <title>Genomic and physiological characterization of Planctopirus sp. isolated from fresh water lake.</title>
        <authorList>
            <person name="Subhash Y."/>
            <person name="Ramana C."/>
        </authorList>
    </citation>
    <scope>NUCLEOTIDE SEQUENCE [LARGE SCALE GENOMIC DNA]</scope>
    <source>
        <strain evidence="2 3">JC280</strain>
    </source>
</reference>
<protein>
    <submittedName>
        <fullName evidence="2">Uncharacterized protein</fullName>
    </submittedName>
</protein>
<proteinExistence type="predicted"/>
<name>A0A1C3E7F2_9PLAN</name>
<organism evidence="2 3">
    <name type="scientific">Planctopirus hydrillae</name>
    <dbReference type="NCBI Taxonomy" id="1841610"/>
    <lineage>
        <taxon>Bacteria</taxon>
        <taxon>Pseudomonadati</taxon>
        <taxon>Planctomycetota</taxon>
        <taxon>Planctomycetia</taxon>
        <taxon>Planctomycetales</taxon>
        <taxon>Planctomycetaceae</taxon>
        <taxon>Planctopirus</taxon>
    </lineage>
</organism>
<gene>
    <name evidence="2" type="ORF">A6X21_09610</name>
</gene>
<feature type="region of interest" description="Disordered" evidence="1">
    <location>
        <begin position="1"/>
        <end position="20"/>
    </location>
</feature>
<evidence type="ECO:0000313" key="3">
    <source>
        <dbReference type="Proteomes" id="UP000094828"/>
    </source>
</evidence>
<dbReference type="AlphaFoldDB" id="A0A1C3E7F2"/>
<evidence type="ECO:0000256" key="1">
    <source>
        <dbReference type="SAM" id="MobiDB-lite"/>
    </source>
</evidence>
<comment type="caution">
    <text evidence="2">The sequence shown here is derived from an EMBL/GenBank/DDBJ whole genome shotgun (WGS) entry which is preliminary data.</text>
</comment>
<evidence type="ECO:0000313" key="2">
    <source>
        <dbReference type="EMBL" id="ODA29180.1"/>
    </source>
</evidence>
<dbReference type="STRING" id="1841610.A6X21_09610"/>
<dbReference type="Proteomes" id="UP000094828">
    <property type="component" value="Unassembled WGS sequence"/>
</dbReference>
<accession>A0A1C3E7F2</accession>
<sequence>MTSHTDSLPALTFGQGDHRIGSSEKYFSKNHLSRHLRKSEFRLRRAFYLARLGSLLPLRLLPVTIKNMHFLMMSQKYSNAGGGKSKPR</sequence>